<accession>A0A9W9Y6M4</accession>
<proteinExistence type="predicted"/>
<evidence type="ECO:0000313" key="2">
    <source>
        <dbReference type="Proteomes" id="UP001163046"/>
    </source>
</evidence>
<feature type="non-terminal residue" evidence="1">
    <location>
        <position position="1"/>
    </location>
</feature>
<keyword evidence="2" id="KW-1185">Reference proteome</keyword>
<reference evidence="1" key="1">
    <citation type="submission" date="2023-01" db="EMBL/GenBank/DDBJ databases">
        <title>Genome assembly of the deep-sea coral Lophelia pertusa.</title>
        <authorList>
            <person name="Herrera S."/>
            <person name="Cordes E."/>
        </authorList>
    </citation>
    <scope>NUCLEOTIDE SEQUENCE</scope>
    <source>
        <strain evidence="1">USNM1676648</strain>
        <tissue evidence="1">Polyp</tissue>
    </source>
</reference>
<name>A0A9W9Y6M4_9CNID</name>
<gene>
    <name evidence="1" type="ORF">OS493_039640</name>
</gene>
<protein>
    <submittedName>
        <fullName evidence="1">Uncharacterized protein</fullName>
    </submittedName>
</protein>
<evidence type="ECO:0000313" key="1">
    <source>
        <dbReference type="EMBL" id="KAJ7312521.1"/>
    </source>
</evidence>
<dbReference type="EMBL" id="MU827997">
    <property type="protein sequence ID" value="KAJ7312521.1"/>
    <property type="molecule type" value="Genomic_DNA"/>
</dbReference>
<sequence length="296" mass="34117">FDASTNVTYANTYCAMCHGKTRDLHLWSLKIRKQWRSKRQITLQDIRYPGTKWEGIPVDKQGALDRCLMTPVEAHTEPDTRIKELCRTYANGIRVNDRKWKDTKIFKNPHCALLARYKLSATTNEFKCSSKIGGRGLPLPFEKYVIFVFSFRAKTIQNVGHRIKTVRVNFNCSINEVYDPFKGQCLLPVSTHNDTNKTEQCQGPRFPSNEFHVLSNDSIFLHPHQKFYPNGSYILVNQSLILCSNFSRNYTKRIVTAAEKEKPLAHSLTLAHHHLYRLLAVNHRPPIPAGDVFPVF</sequence>
<organism evidence="1 2">
    <name type="scientific">Desmophyllum pertusum</name>
    <dbReference type="NCBI Taxonomy" id="174260"/>
    <lineage>
        <taxon>Eukaryota</taxon>
        <taxon>Metazoa</taxon>
        <taxon>Cnidaria</taxon>
        <taxon>Anthozoa</taxon>
        <taxon>Hexacorallia</taxon>
        <taxon>Scleractinia</taxon>
        <taxon>Caryophylliina</taxon>
        <taxon>Caryophylliidae</taxon>
        <taxon>Desmophyllum</taxon>
    </lineage>
</organism>
<comment type="caution">
    <text evidence="1">The sequence shown here is derived from an EMBL/GenBank/DDBJ whole genome shotgun (WGS) entry which is preliminary data.</text>
</comment>
<dbReference type="OrthoDB" id="6134459at2759"/>
<dbReference type="Proteomes" id="UP001163046">
    <property type="component" value="Unassembled WGS sequence"/>
</dbReference>
<dbReference type="AlphaFoldDB" id="A0A9W9Y6M4"/>